<dbReference type="EMBL" id="JAAKZX010000172">
    <property type="protein sequence ID" value="NGO47293.1"/>
    <property type="molecule type" value="Genomic_DNA"/>
</dbReference>
<accession>A0ABX0DZB6</accession>
<name>A0ABX0DZB6_9ACTN</name>
<feature type="compositionally biased region" description="Basic residues" evidence="1">
    <location>
        <begin position="143"/>
        <end position="153"/>
    </location>
</feature>
<reference evidence="3 4" key="1">
    <citation type="submission" date="2020-02" db="EMBL/GenBank/DDBJ databases">
        <title>Whole-genome analyses of novel actinobacteria.</title>
        <authorList>
            <person name="Sahin N."/>
            <person name="Tokatli A."/>
        </authorList>
    </citation>
    <scope>NUCLEOTIDE SEQUENCE [LARGE SCALE GENOMIC DNA]</scope>
    <source>
        <strain evidence="3 4">YC419</strain>
    </source>
</reference>
<dbReference type="RefSeq" id="WP_165343816.1">
    <property type="nucleotide sequence ID" value="NZ_JAAKZX010000172.1"/>
</dbReference>
<organism evidence="3 4">
    <name type="scientific">Streptomyces ureilyticus</name>
    <dbReference type="NCBI Taxonomy" id="1775131"/>
    <lineage>
        <taxon>Bacteria</taxon>
        <taxon>Bacillati</taxon>
        <taxon>Actinomycetota</taxon>
        <taxon>Actinomycetes</taxon>
        <taxon>Kitasatosporales</taxon>
        <taxon>Streptomycetaceae</taxon>
        <taxon>Streptomyces</taxon>
    </lineage>
</organism>
<protein>
    <submittedName>
        <fullName evidence="3">HNH endonuclease</fullName>
    </submittedName>
</protein>
<comment type="caution">
    <text evidence="3">The sequence shown here is derived from an EMBL/GenBank/DDBJ whole genome shotgun (WGS) entry which is preliminary data.</text>
</comment>
<dbReference type="Gene3D" id="3.90.75.10">
    <property type="entry name" value="Homing Intron 3 (I-ppo) Encoded Endonuclease, Chain A"/>
    <property type="match status" value="1"/>
</dbReference>
<dbReference type="SUPFAM" id="SSF54060">
    <property type="entry name" value="His-Me finger endonucleases"/>
    <property type="match status" value="1"/>
</dbReference>
<evidence type="ECO:0000313" key="4">
    <source>
        <dbReference type="Proteomes" id="UP001518140"/>
    </source>
</evidence>
<evidence type="ECO:0000313" key="3">
    <source>
        <dbReference type="EMBL" id="NGO47293.1"/>
    </source>
</evidence>
<feature type="region of interest" description="Disordered" evidence="1">
    <location>
        <begin position="143"/>
        <end position="165"/>
    </location>
</feature>
<keyword evidence="4" id="KW-1185">Reference proteome</keyword>
<feature type="domain" description="HNH nuclease" evidence="2">
    <location>
        <begin position="56"/>
        <end position="101"/>
    </location>
</feature>
<dbReference type="InterPro" id="IPR044925">
    <property type="entry name" value="His-Me_finger_sf"/>
</dbReference>
<dbReference type="GO" id="GO:0004519">
    <property type="term" value="F:endonuclease activity"/>
    <property type="evidence" value="ECO:0007669"/>
    <property type="project" value="UniProtKB-KW"/>
</dbReference>
<dbReference type="InterPro" id="IPR044930">
    <property type="entry name" value="Homing_endonuclease_His-Me"/>
</dbReference>
<gene>
    <name evidence="3" type="ORF">G6048_36090</name>
</gene>
<evidence type="ECO:0000256" key="1">
    <source>
        <dbReference type="SAM" id="MobiDB-lite"/>
    </source>
</evidence>
<keyword evidence="3" id="KW-0255">Endonuclease</keyword>
<dbReference type="Pfam" id="PF13392">
    <property type="entry name" value="HNH_3"/>
    <property type="match status" value="1"/>
</dbReference>
<evidence type="ECO:0000259" key="2">
    <source>
        <dbReference type="Pfam" id="PF13392"/>
    </source>
</evidence>
<sequence length="165" mass="18136">MIGTLTPGAPAIEFGDPRLPENFWSKAEVATSGCWEWKNTKVQGGYGRFGVKQVLKMAHRVAYEALIGPIPDGLKVLHNCDNPPCVNPAHLRAGTQAENMQDRLARGRNPAASKTHCKRGHAFTPENTYIEPGRGSRQCRKCRAANGQRRRQRNTSTKAMEGIAA</sequence>
<keyword evidence="3" id="KW-0540">Nuclease</keyword>
<keyword evidence="3" id="KW-0378">Hydrolase</keyword>
<dbReference type="Proteomes" id="UP001518140">
    <property type="component" value="Unassembled WGS sequence"/>
</dbReference>
<proteinExistence type="predicted"/>
<dbReference type="InterPro" id="IPR003615">
    <property type="entry name" value="HNH_nuc"/>
</dbReference>